<feature type="compositionally biased region" description="Basic and acidic residues" evidence="4">
    <location>
        <begin position="427"/>
        <end position="453"/>
    </location>
</feature>
<evidence type="ECO:0000256" key="3">
    <source>
        <dbReference type="ARBA" id="ARBA00022691"/>
    </source>
</evidence>
<evidence type="ECO:0000313" key="6">
    <source>
        <dbReference type="EMBL" id="CAL1152050.1"/>
    </source>
</evidence>
<feature type="compositionally biased region" description="Basic and acidic residues" evidence="4">
    <location>
        <begin position="474"/>
        <end position="491"/>
    </location>
</feature>
<dbReference type="AlphaFoldDB" id="A0A9P1G5L0"/>
<evidence type="ECO:0000313" key="8">
    <source>
        <dbReference type="Proteomes" id="UP001152797"/>
    </source>
</evidence>
<accession>A0A9P1G5L0</accession>
<organism evidence="5">
    <name type="scientific">Cladocopium goreaui</name>
    <dbReference type="NCBI Taxonomy" id="2562237"/>
    <lineage>
        <taxon>Eukaryota</taxon>
        <taxon>Sar</taxon>
        <taxon>Alveolata</taxon>
        <taxon>Dinophyceae</taxon>
        <taxon>Suessiales</taxon>
        <taxon>Symbiodiniaceae</taxon>
        <taxon>Cladocopium</taxon>
    </lineage>
</organism>
<evidence type="ECO:0000313" key="5">
    <source>
        <dbReference type="EMBL" id="CAI3998675.1"/>
    </source>
</evidence>
<dbReference type="EMBL" id="CAMXCT020002524">
    <property type="protein sequence ID" value="CAL1152050.1"/>
    <property type="molecule type" value="Genomic_DNA"/>
</dbReference>
<dbReference type="EMBL" id="CAMXCT010002524">
    <property type="protein sequence ID" value="CAI3998675.1"/>
    <property type="molecule type" value="Genomic_DNA"/>
</dbReference>
<dbReference type="GO" id="GO:0008168">
    <property type="term" value="F:methyltransferase activity"/>
    <property type="evidence" value="ECO:0007669"/>
    <property type="project" value="UniProtKB-KW"/>
</dbReference>
<dbReference type="PROSITE" id="PS00094">
    <property type="entry name" value="C5_MTASE_1"/>
    <property type="match status" value="1"/>
</dbReference>
<dbReference type="OrthoDB" id="447705at2759"/>
<feature type="region of interest" description="Disordered" evidence="4">
    <location>
        <begin position="577"/>
        <end position="606"/>
    </location>
</feature>
<evidence type="ECO:0000313" key="7">
    <source>
        <dbReference type="EMBL" id="CAL4785987.1"/>
    </source>
</evidence>
<keyword evidence="2" id="KW-0808">Transferase</keyword>
<reference evidence="5" key="1">
    <citation type="submission" date="2022-10" db="EMBL/GenBank/DDBJ databases">
        <authorList>
            <person name="Chen Y."/>
            <person name="Dougan E. K."/>
            <person name="Chan C."/>
            <person name="Rhodes N."/>
            <person name="Thang M."/>
        </authorList>
    </citation>
    <scope>NUCLEOTIDE SEQUENCE</scope>
</reference>
<gene>
    <name evidence="5" type="ORF">C1SCF055_LOCUS24952</name>
</gene>
<evidence type="ECO:0000256" key="2">
    <source>
        <dbReference type="ARBA" id="ARBA00022679"/>
    </source>
</evidence>
<keyword evidence="3" id="KW-0949">S-adenosyl-L-methionine</keyword>
<dbReference type="InterPro" id="IPR018117">
    <property type="entry name" value="C5_DNA_meth_AS"/>
</dbReference>
<dbReference type="InterPro" id="IPR029063">
    <property type="entry name" value="SAM-dependent_MTases_sf"/>
</dbReference>
<feature type="region of interest" description="Disordered" evidence="4">
    <location>
        <begin position="406"/>
        <end position="540"/>
    </location>
</feature>
<feature type="region of interest" description="Disordered" evidence="4">
    <location>
        <begin position="1"/>
        <end position="28"/>
    </location>
</feature>
<dbReference type="SUPFAM" id="SSF53335">
    <property type="entry name" value="S-adenosyl-L-methionine-dependent methyltransferases"/>
    <property type="match status" value="1"/>
</dbReference>
<comment type="caution">
    <text evidence="5">The sequence shown here is derived from an EMBL/GenBank/DDBJ whole genome shotgun (WGS) entry which is preliminary data.</text>
</comment>
<name>A0A9P1G5L0_9DINO</name>
<dbReference type="Pfam" id="PF00145">
    <property type="entry name" value="DNA_methylase"/>
    <property type="match status" value="1"/>
</dbReference>
<reference evidence="6" key="2">
    <citation type="submission" date="2024-04" db="EMBL/GenBank/DDBJ databases">
        <authorList>
            <person name="Chen Y."/>
            <person name="Shah S."/>
            <person name="Dougan E. K."/>
            <person name="Thang M."/>
            <person name="Chan C."/>
        </authorList>
    </citation>
    <scope>NUCLEOTIDE SEQUENCE [LARGE SCALE GENOMIC DNA]</scope>
</reference>
<dbReference type="Gene3D" id="3.40.50.150">
    <property type="entry name" value="Vaccinia Virus protein VP39"/>
    <property type="match status" value="1"/>
</dbReference>
<dbReference type="GO" id="GO:0032259">
    <property type="term" value="P:methylation"/>
    <property type="evidence" value="ECO:0007669"/>
    <property type="project" value="UniProtKB-KW"/>
</dbReference>
<keyword evidence="1 7" id="KW-0489">Methyltransferase</keyword>
<dbReference type="EMBL" id="CAMXCT030002524">
    <property type="protein sequence ID" value="CAL4785987.1"/>
    <property type="molecule type" value="Genomic_DNA"/>
</dbReference>
<keyword evidence="8" id="KW-1185">Reference proteome</keyword>
<feature type="region of interest" description="Disordered" evidence="4">
    <location>
        <begin position="705"/>
        <end position="730"/>
    </location>
</feature>
<feature type="compositionally biased region" description="Basic and acidic residues" evidence="4">
    <location>
        <begin position="499"/>
        <end position="509"/>
    </location>
</feature>
<feature type="compositionally biased region" description="Basic residues" evidence="4">
    <location>
        <begin position="510"/>
        <end position="527"/>
    </location>
</feature>
<evidence type="ECO:0000256" key="4">
    <source>
        <dbReference type="SAM" id="MobiDB-lite"/>
    </source>
</evidence>
<proteinExistence type="predicted"/>
<sequence>MDAPNAADPSPLRSPRRKSPRRPPDWPELLAQLPAPAQDWVEETHRVTQGLCEAIDAINARRSRPLRFGTPCAGFEARYFALRRLGVQNFEQRFVVDVGKHASKFSNNLQHAKHSWLGPTQGDLLRLDVSKLPAVDVLIAGPPCPPWSWAGQRKGSKDPRAEVFWRVIDLIAELARRPGDDALRQDCCAAGLVCSKSRHICKPALGSPCKNHFVKEMFGISECSIGSYQEEDSKRKILCHPKSGTESTCCVKKGSVLPAWIPEGKGSFSLCCTGRGYTHGKTVEGMQLWEMAEDINEHVCYEMPKKWVGGKGSLACPGRGQYIEAHVYDDGGQPQGTVFLEAELVGGKADHLESAAQDELLKYFKVGGKEPRKERTKAKPAEAAKEDEKKLVRIARLQKDLEALKASVGADEDDGDKPRGRKKTKRQSGDKGPDGPKKAFRKAELREVPRKGDDGEDESSSYRSEDNEDEDEEAEKRDERKALRNIRDKGQRAARRHRREEGERRDRSRDRNKRKDKTKGKKKKLKGKDRGPFGVAPSEDWDARGGTVRFFWRVVFSEGPLLEVSPPPVGEIREEVPREVSGPAAEAHGKRDRVRGGAETKPQQQKGRLQAVAHMYFLAIMTPHMRDKWTPRTQRELKVSTTLLDLMVNGQGPEAADILAQRIKALEKSVSDGNQWRKARHLELVEGEDSALVDQGEEDMMLREAEREDKLRSGPRWGEKEPWRKGGKGGAGADALCCSKFAGLGHNFFVFLPCVLTSFVMQQACWSCDAPHLLVWK</sequence>
<protein>
    <submittedName>
        <fullName evidence="7">Modification methylase SPRI</fullName>
    </submittedName>
</protein>
<evidence type="ECO:0000256" key="1">
    <source>
        <dbReference type="ARBA" id="ARBA00022603"/>
    </source>
</evidence>
<feature type="compositionally biased region" description="Basic and acidic residues" evidence="4">
    <location>
        <begin position="705"/>
        <end position="724"/>
    </location>
</feature>
<dbReference type="Proteomes" id="UP001152797">
    <property type="component" value="Unassembled WGS sequence"/>
</dbReference>
<dbReference type="InterPro" id="IPR001525">
    <property type="entry name" value="C5_MeTfrase"/>
</dbReference>